<feature type="compositionally biased region" description="Basic and acidic residues" evidence="1">
    <location>
        <begin position="313"/>
        <end position="326"/>
    </location>
</feature>
<organism evidence="2 3">
    <name type="scientific">Trypanosoma equiperdum</name>
    <dbReference type="NCBI Taxonomy" id="5694"/>
    <lineage>
        <taxon>Eukaryota</taxon>
        <taxon>Discoba</taxon>
        <taxon>Euglenozoa</taxon>
        <taxon>Kinetoplastea</taxon>
        <taxon>Metakinetoplastina</taxon>
        <taxon>Trypanosomatida</taxon>
        <taxon>Trypanosomatidae</taxon>
        <taxon>Trypanosoma</taxon>
    </lineage>
</organism>
<dbReference type="RefSeq" id="XP_067079437.1">
    <property type="nucleotide sequence ID" value="XM_067223336.1"/>
</dbReference>
<dbReference type="VEuPathDB" id="TriTrypDB:TEOVI_000796300"/>
<dbReference type="GeneID" id="92381897"/>
<evidence type="ECO:0000313" key="2">
    <source>
        <dbReference type="EMBL" id="SCU68242.1"/>
    </source>
</evidence>
<feature type="compositionally biased region" description="Basic and acidic residues" evidence="1">
    <location>
        <begin position="10"/>
        <end position="28"/>
    </location>
</feature>
<dbReference type="AlphaFoldDB" id="A0A1G4I8F2"/>
<proteinExistence type="predicted"/>
<gene>
    <name evidence="2" type="ORF">TEOVI_000796300</name>
</gene>
<comment type="caution">
    <text evidence="2">The sequence shown here is derived from an EMBL/GenBank/DDBJ whole genome shotgun (WGS) entry which is preliminary data.</text>
</comment>
<sequence length="342" mass="37701">MNARGKGRPVKADEKDGTRSRPNKEEKQNQPLNEAKKRAPVGNKGGDSRPTDPPSTKGPLVQQKVRVPPSNAWARGGSSPSFLEIARGKNEVVVALPAPEPESEPEPEPVTFLNGGDTIAVTEDAVDSPAEVQDEVPITMEPPSNNEEPPYITIQEEIPVVDVPIEPQEEEMEQAPPVKYYVLEIDRIFEEQTVLPPRVTAVASENLCTFTFSGQPGEQPPQLGLPTTQSQHFYRAEPSAAARIFPNPVAVSDITRNTHWNPQPNHGVDLSSMGWRPLESSTRPFHQGMQYNSYGPPSQLPQRNFGPTMNRVRQPDLGEHPLRSLRDSTTINRQLGNGEGVW</sequence>
<accession>A0A1G4I8F2</accession>
<evidence type="ECO:0000256" key="1">
    <source>
        <dbReference type="SAM" id="MobiDB-lite"/>
    </source>
</evidence>
<evidence type="ECO:0000313" key="3">
    <source>
        <dbReference type="Proteomes" id="UP000195570"/>
    </source>
</evidence>
<protein>
    <submittedName>
        <fullName evidence="2">Uncharacterized protein</fullName>
    </submittedName>
</protein>
<feature type="region of interest" description="Disordered" evidence="1">
    <location>
        <begin position="1"/>
        <end position="81"/>
    </location>
</feature>
<feature type="compositionally biased region" description="Polar residues" evidence="1">
    <location>
        <begin position="279"/>
        <end position="307"/>
    </location>
</feature>
<reference evidence="2" key="1">
    <citation type="submission" date="2016-09" db="EMBL/GenBank/DDBJ databases">
        <authorList>
            <person name="Hebert L."/>
            <person name="Moumen B."/>
        </authorList>
    </citation>
    <scope>NUCLEOTIDE SEQUENCE [LARGE SCALE GENOMIC DNA]</scope>
    <source>
        <strain evidence="2">OVI</strain>
    </source>
</reference>
<keyword evidence="3" id="KW-1185">Reference proteome</keyword>
<feature type="region of interest" description="Disordered" evidence="1">
    <location>
        <begin position="279"/>
        <end position="342"/>
    </location>
</feature>
<dbReference type="EMBL" id="CZPT02000935">
    <property type="protein sequence ID" value="SCU68242.1"/>
    <property type="molecule type" value="Genomic_DNA"/>
</dbReference>
<name>A0A1G4I8F2_TRYEQ</name>
<dbReference type="Proteomes" id="UP000195570">
    <property type="component" value="Unassembled WGS sequence"/>
</dbReference>